<dbReference type="InterPro" id="IPR046700">
    <property type="entry name" value="DUF6570"/>
</dbReference>
<dbReference type="Proteomes" id="UP000053477">
    <property type="component" value="Unassembled WGS sequence"/>
</dbReference>
<dbReference type="AlphaFoldDB" id="A0A0H2S3L4"/>
<reference evidence="2 3" key="1">
    <citation type="submission" date="2015-04" db="EMBL/GenBank/DDBJ databases">
        <title>Complete genome sequence of Schizopora paradoxa KUC8140, a cosmopolitan wood degrader in East Asia.</title>
        <authorList>
            <consortium name="DOE Joint Genome Institute"/>
            <person name="Min B."/>
            <person name="Park H."/>
            <person name="Jang Y."/>
            <person name="Kim J.-J."/>
            <person name="Kim K.H."/>
            <person name="Pangilinan J."/>
            <person name="Lipzen A."/>
            <person name="Riley R."/>
            <person name="Grigoriev I.V."/>
            <person name="Spatafora J.W."/>
            <person name="Choi I.-G."/>
        </authorList>
    </citation>
    <scope>NUCLEOTIDE SEQUENCE [LARGE SCALE GENOMIC DNA]</scope>
    <source>
        <strain evidence="2 3">KUC8140</strain>
    </source>
</reference>
<proteinExistence type="predicted"/>
<organism evidence="2 3">
    <name type="scientific">Schizopora paradoxa</name>
    <dbReference type="NCBI Taxonomy" id="27342"/>
    <lineage>
        <taxon>Eukaryota</taxon>
        <taxon>Fungi</taxon>
        <taxon>Dikarya</taxon>
        <taxon>Basidiomycota</taxon>
        <taxon>Agaricomycotina</taxon>
        <taxon>Agaricomycetes</taxon>
        <taxon>Hymenochaetales</taxon>
        <taxon>Schizoporaceae</taxon>
        <taxon>Schizopora</taxon>
    </lineage>
</organism>
<dbReference type="STRING" id="27342.A0A0H2S3L4"/>
<dbReference type="OrthoDB" id="3257061at2759"/>
<keyword evidence="3" id="KW-1185">Reference proteome</keyword>
<name>A0A0H2S3L4_9AGAM</name>
<evidence type="ECO:0000313" key="3">
    <source>
        <dbReference type="Proteomes" id="UP000053477"/>
    </source>
</evidence>
<evidence type="ECO:0000259" key="1">
    <source>
        <dbReference type="Pfam" id="PF20209"/>
    </source>
</evidence>
<dbReference type="Pfam" id="PF20209">
    <property type="entry name" value="DUF6570"/>
    <property type="match status" value="1"/>
</dbReference>
<sequence>MFCLECYKTLKRGHLPKYALNNSLYVGSMPEEFNDLTWVEEVVCSLYRPLVNITRLFCSEDKNARVFHGNMCAFEMNVASTASVLPWAPSDITDSLSIAFIGNSNYKKACVKRLYSIRKSKVWGFLNWLKRYNHLYSHIELDEAVMDMYDIGYIVVIVEKGMMEVMILMELKFF</sequence>
<evidence type="ECO:0000313" key="2">
    <source>
        <dbReference type="EMBL" id="KLO18885.1"/>
    </source>
</evidence>
<feature type="domain" description="DUF6570" evidence="1">
    <location>
        <begin position="12"/>
        <end position="147"/>
    </location>
</feature>
<gene>
    <name evidence="2" type="ORF">SCHPADRAFT_912917</name>
</gene>
<accession>A0A0H2S3L4</accession>
<dbReference type="InParanoid" id="A0A0H2S3L4"/>
<protein>
    <recommendedName>
        <fullName evidence="1">DUF6570 domain-containing protein</fullName>
    </recommendedName>
</protein>
<dbReference type="EMBL" id="KQ085890">
    <property type="protein sequence ID" value="KLO18885.1"/>
    <property type="molecule type" value="Genomic_DNA"/>
</dbReference>